<dbReference type="EMBL" id="JAABOA010000778">
    <property type="protein sequence ID" value="KAF9583197.1"/>
    <property type="molecule type" value="Genomic_DNA"/>
</dbReference>
<evidence type="ECO:0000256" key="1">
    <source>
        <dbReference type="SAM" id="SignalP"/>
    </source>
</evidence>
<name>A0A9P6KFW6_9FUNG</name>
<evidence type="ECO:0000313" key="3">
    <source>
        <dbReference type="Proteomes" id="UP000780801"/>
    </source>
</evidence>
<feature type="chain" id="PRO_5040376689" description="Ricin B lectin domain-containing protein" evidence="1">
    <location>
        <begin position="21"/>
        <end position="106"/>
    </location>
</feature>
<comment type="caution">
    <text evidence="2">The sequence shown here is derived from an EMBL/GenBank/DDBJ whole genome shotgun (WGS) entry which is preliminary data.</text>
</comment>
<dbReference type="OrthoDB" id="2422126at2759"/>
<reference evidence="2" key="1">
    <citation type="journal article" date="2020" name="Fungal Divers.">
        <title>Resolving the Mortierellaceae phylogeny through synthesis of multi-gene phylogenetics and phylogenomics.</title>
        <authorList>
            <person name="Vandepol N."/>
            <person name="Liber J."/>
            <person name="Desiro A."/>
            <person name="Na H."/>
            <person name="Kennedy M."/>
            <person name="Barry K."/>
            <person name="Grigoriev I.V."/>
            <person name="Miller A.N."/>
            <person name="O'Donnell K."/>
            <person name="Stajich J.E."/>
            <person name="Bonito G."/>
        </authorList>
    </citation>
    <scope>NUCLEOTIDE SEQUENCE</scope>
    <source>
        <strain evidence="2">KOD1015</strain>
    </source>
</reference>
<accession>A0A9P6KFW6</accession>
<gene>
    <name evidence="2" type="ORF">BGW38_010037</name>
</gene>
<feature type="non-terminal residue" evidence="2">
    <location>
        <position position="106"/>
    </location>
</feature>
<dbReference type="Proteomes" id="UP000780801">
    <property type="component" value="Unassembled WGS sequence"/>
</dbReference>
<keyword evidence="3" id="KW-1185">Reference proteome</keyword>
<organism evidence="2 3">
    <name type="scientific">Lunasporangiospora selenospora</name>
    <dbReference type="NCBI Taxonomy" id="979761"/>
    <lineage>
        <taxon>Eukaryota</taxon>
        <taxon>Fungi</taxon>
        <taxon>Fungi incertae sedis</taxon>
        <taxon>Mucoromycota</taxon>
        <taxon>Mortierellomycotina</taxon>
        <taxon>Mortierellomycetes</taxon>
        <taxon>Mortierellales</taxon>
        <taxon>Mortierellaceae</taxon>
        <taxon>Lunasporangiospora</taxon>
    </lineage>
</organism>
<feature type="signal peptide" evidence="1">
    <location>
        <begin position="1"/>
        <end position="20"/>
    </location>
</feature>
<sequence length="106" mass="11720">MRQAIIFLIAVLAILNAVMAADPLFKDGKYRIFAGNQHVPSMNRYFTGKKDARAGSVTLQPNSTSTKQVWRLRNKSNRRITLESIGNKGYYLSEGRSGALPGAYIG</sequence>
<dbReference type="AlphaFoldDB" id="A0A9P6KFW6"/>
<evidence type="ECO:0000313" key="2">
    <source>
        <dbReference type="EMBL" id="KAF9583197.1"/>
    </source>
</evidence>
<evidence type="ECO:0008006" key="4">
    <source>
        <dbReference type="Google" id="ProtNLM"/>
    </source>
</evidence>
<proteinExistence type="predicted"/>
<protein>
    <recommendedName>
        <fullName evidence="4">Ricin B lectin domain-containing protein</fullName>
    </recommendedName>
</protein>
<keyword evidence="1" id="KW-0732">Signal</keyword>